<accession>A0A7W3ZM20</accession>
<sequence length="113" mass="12115">MQNTAHAPDAWTTIRALVDWLNRENGASDHETAMRLMKLTEETGEVMQAYIGTTGQNPRKGTTHSRADVADELVDVIVTAAVALHGFTDDPAALFADKLGRIAARVGVTGGVR</sequence>
<dbReference type="EMBL" id="JABJWZ010000031">
    <property type="protein sequence ID" value="MBB1252882.1"/>
    <property type="molecule type" value="Genomic_DNA"/>
</dbReference>
<dbReference type="CDD" id="cd11533">
    <property type="entry name" value="NTP-PPase_Af0060_like"/>
    <property type="match status" value="1"/>
</dbReference>
<protein>
    <recommendedName>
        <fullName evidence="3">NTP pyrophosphohydrolase MazG putative catalytic core domain-containing protein</fullName>
    </recommendedName>
</protein>
<name>A0A7W3ZM20_9ACTN</name>
<proteinExistence type="predicted"/>
<evidence type="ECO:0000313" key="1">
    <source>
        <dbReference type="EMBL" id="MBB1252882.1"/>
    </source>
</evidence>
<reference evidence="2" key="1">
    <citation type="submission" date="2020-05" db="EMBL/GenBank/DDBJ databases">
        <title>Classification of alakaliphilic streptomycetes isolated from an alkaline soil next to Lonar Crater, India and a proposal for the recognition of Streptomyces alkaliterrae sp. nov.</title>
        <authorList>
            <person name="Golinska P."/>
        </authorList>
    </citation>
    <scope>NUCLEOTIDE SEQUENCE [LARGE SCALE GENOMIC DNA]</scope>
    <source>
        <strain evidence="2">OF3</strain>
    </source>
</reference>
<dbReference type="SUPFAM" id="SSF101386">
    <property type="entry name" value="all-alpha NTP pyrophosphatases"/>
    <property type="match status" value="1"/>
</dbReference>
<evidence type="ECO:0000313" key="2">
    <source>
        <dbReference type="Proteomes" id="UP000525686"/>
    </source>
</evidence>
<comment type="caution">
    <text evidence="1">The sequence shown here is derived from an EMBL/GenBank/DDBJ whole genome shotgun (WGS) entry which is preliminary data.</text>
</comment>
<dbReference type="Proteomes" id="UP000525686">
    <property type="component" value="Unassembled WGS sequence"/>
</dbReference>
<dbReference type="Gene3D" id="1.10.287.1080">
    <property type="entry name" value="MazG-like"/>
    <property type="match status" value="1"/>
</dbReference>
<evidence type="ECO:0008006" key="3">
    <source>
        <dbReference type="Google" id="ProtNLM"/>
    </source>
</evidence>
<organism evidence="1 2">
    <name type="scientific">Streptomyces alkaliterrae</name>
    <dbReference type="NCBI Taxonomy" id="2213162"/>
    <lineage>
        <taxon>Bacteria</taxon>
        <taxon>Bacillati</taxon>
        <taxon>Actinomycetota</taxon>
        <taxon>Actinomycetes</taxon>
        <taxon>Kitasatosporales</taxon>
        <taxon>Streptomycetaceae</taxon>
        <taxon>Streptomyces</taxon>
    </lineage>
</organism>
<dbReference type="InterPro" id="IPR044548">
    <property type="entry name" value="AF0060_NTP-PPase_MazG-like"/>
</dbReference>
<dbReference type="AlphaFoldDB" id="A0A7W3ZM20"/>
<gene>
    <name evidence="1" type="ORF">H3146_05810</name>
</gene>
<dbReference type="RefSeq" id="WP_181353677.1">
    <property type="nucleotide sequence ID" value="NZ_JABJWZ010000031.1"/>
</dbReference>